<evidence type="ECO:0000313" key="6">
    <source>
        <dbReference type="EMBL" id="EQC34258.1"/>
    </source>
</evidence>
<dbReference type="AlphaFoldDB" id="T0RP74"/>
<dbReference type="Pfam" id="PF23106">
    <property type="entry name" value="EGF_Teneurin"/>
    <property type="match status" value="1"/>
</dbReference>
<evidence type="ECO:0000256" key="3">
    <source>
        <dbReference type="ARBA" id="ARBA00023157"/>
    </source>
</evidence>
<reference evidence="6 7" key="1">
    <citation type="submission" date="2012-04" db="EMBL/GenBank/DDBJ databases">
        <title>The Genome Sequence of Saprolegnia declina VS20.</title>
        <authorList>
            <consortium name="The Broad Institute Genome Sequencing Platform"/>
            <person name="Russ C."/>
            <person name="Nusbaum C."/>
            <person name="Tyler B."/>
            <person name="van West P."/>
            <person name="Dieguez-Uribeondo J."/>
            <person name="de Bruijn I."/>
            <person name="Tripathy S."/>
            <person name="Jiang R."/>
            <person name="Young S.K."/>
            <person name="Zeng Q."/>
            <person name="Gargeya S."/>
            <person name="Fitzgerald M."/>
            <person name="Haas B."/>
            <person name="Abouelleil A."/>
            <person name="Alvarado L."/>
            <person name="Arachchi H.M."/>
            <person name="Berlin A."/>
            <person name="Chapman S.B."/>
            <person name="Goldberg J."/>
            <person name="Griggs A."/>
            <person name="Gujja S."/>
            <person name="Hansen M."/>
            <person name="Howarth C."/>
            <person name="Imamovic A."/>
            <person name="Larimer J."/>
            <person name="McCowen C."/>
            <person name="Montmayeur A."/>
            <person name="Murphy C."/>
            <person name="Neiman D."/>
            <person name="Pearson M."/>
            <person name="Priest M."/>
            <person name="Roberts A."/>
            <person name="Saif S."/>
            <person name="Shea T."/>
            <person name="Sisk P."/>
            <person name="Sykes S."/>
            <person name="Wortman J."/>
            <person name="Nusbaum C."/>
            <person name="Birren B."/>
        </authorList>
    </citation>
    <scope>NUCLEOTIDE SEQUENCE [LARGE SCALE GENOMIC DNA]</scope>
    <source>
        <strain evidence="6 7">VS20</strain>
    </source>
</reference>
<keyword evidence="3" id="KW-1015">Disulfide bond</keyword>
<sequence>MQPLNLTTFGLVDSTQVCFTARQNGVYFAVRRAAAAYANPRCSLSCGANTSLCVFNATTSVAECVCQCGYSGALCTSGCPNGCSGQGTCYQNACYCNAGFTGVDCSNYYCPVDASGRPCSNNGLCVQGACVCSSNFEGTVCDTPQFALLNGSAPPDYASSYVAPAATSNPLPPSFYNTPSPTPTSSTSAPPGSTTATPGPTTTTPRPTATKNAGAFCTPWFNLLLVLALGLAYVT</sequence>
<dbReference type="EMBL" id="JH767156">
    <property type="protein sequence ID" value="EQC34258.1"/>
    <property type="molecule type" value="Genomic_DNA"/>
</dbReference>
<dbReference type="STRING" id="1156394.T0RP74"/>
<dbReference type="InterPro" id="IPR000742">
    <property type="entry name" value="EGF"/>
</dbReference>
<keyword evidence="1" id="KW-0245">EGF-like domain</keyword>
<dbReference type="Proteomes" id="UP000030762">
    <property type="component" value="Unassembled WGS sequence"/>
</dbReference>
<dbReference type="VEuPathDB" id="FungiDB:SDRG_08460"/>
<dbReference type="GeneID" id="19949187"/>
<evidence type="ECO:0000313" key="7">
    <source>
        <dbReference type="Proteomes" id="UP000030762"/>
    </source>
</evidence>
<dbReference type="SUPFAM" id="SSF57196">
    <property type="entry name" value="EGF/Laminin"/>
    <property type="match status" value="1"/>
</dbReference>
<gene>
    <name evidence="6" type="ORF">SDRG_08460</name>
</gene>
<evidence type="ECO:0000256" key="4">
    <source>
        <dbReference type="SAM" id="MobiDB-lite"/>
    </source>
</evidence>
<dbReference type="Gene3D" id="2.10.25.10">
    <property type="entry name" value="Laminin"/>
    <property type="match status" value="2"/>
</dbReference>
<accession>T0RP74</accession>
<dbReference type="eggNOG" id="KOG1225">
    <property type="taxonomic scope" value="Eukaryota"/>
</dbReference>
<feature type="domain" description="EGF-like" evidence="5">
    <location>
        <begin position="109"/>
        <end position="142"/>
    </location>
</feature>
<dbReference type="RefSeq" id="XP_008612570.1">
    <property type="nucleotide sequence ID" value="XM_008614348.1"/>
</dbReference>
<proteinExistence type="predicted"/>
<dbReference type="InParanoid" id="T0RP74"/>
<feature type="domain" description="EGF-like" evidence="5">
    <location>
        <begin position="41"/>
        <end position="76"/>
    </location>
</feature>
<organism evidence="6 7">
    <name type="scientific">Saprolegnia diclina (strain VS20)</name>
    <dbReference type="NCBI Taxonomy" id="1156394"/>
    <lineage>
        <taxon>Eukaryota</taxon>
        <taxon>Sar</taxon>
        <taxon>Stramenopiles</taxon>
        <taxon>Oomycota</taxon>
        <taxon>Saprolegniomycetes</taxon>
        <taxon>Saprolegniales</taxon>
        <taxon>Saprolegniaceae</taxon>
        <taxon>Saprolegnia</taxon>
    </lineage>
</organism>
<evidence type="ECO:0000256" key="1">
    <source>
        <dbReference type="ARBA" id="ARBA00022536"/>
    </source>
</evidence>
<evidence type="ECO:0000256" key="2">
    <source>
        <dbReference type="ARBA" id="ARBA00022737"/>
    </source>
</evidence>
<dbReference type="PANTHER" id="PTHR11219">
    <property type="entry name" value="TENEURIN AND N-ACETYLGLUCOSAMINE-1-PHOSPHODIESTER ALPHA-N-ACETYLGLUCOSAMINIDASE"/>
    <property type="match status" value="1"/>
</dbReference>
<feature type="domain" description="EGF-like" evidence="5">
    <location>
        <begin position="78"/>
        <end position="106"/>
    </location>
</feature>
<dbReference type="OrthoDB" id="75434at2759"/>
<protein>
    <recommendedName>
        <fullName evidence="5">EGF-like domain-containing protein</fullName>
    </recommendedName>
</protein>
<feature type="region of interest" description="Disordered" evidence="4">
    <location>
        <begin position="172"/>
        <end position="209"/>
    </location>
</feature>
<dbReference type="SMART" id="SM00181">
    <property type="entry name" value="EGF"/>
    <property type="match status" value="3"/>
</dbReference>
<evidence type="ECO:0000259" key="5">
    <source>
        <dbReference type="SMART" id="SM00181"/>
    </source>
</evidence>
<keyword evidence="7" id="KW-1185">Reference proteome</keyword>
<dbReference type="InterPro" id="IPR051216">
    <property type="entry name" value="Teneurin"/>
</dbReference>
<feature type="compositionally biased region" description="Low complexity" evidence="4">
    <location>
        <begin position="183"/>
        <end position="209"/>
    </location>
</feature>
<keyword evidence="2" id="KW-0677">Repeat</keyword>
<dbReference type="PANTHER" id="PTHR11219:SF69">
    <property type="entry name" value="TENEURIN-A"/>
    <property type="match status" value="1"/>
</dbReference>
<name>T0RP74_SAPDV</name>